<dbReference type="EMBL" id="NFZW01000034">
    <property type="protein sequence ID" value="RFA32114.1"/>
    <property type="molecule type" value="Genomic_DNA"/>
</dbReference>
<dbReference type="SUPFAM" id="SSF55729">
    <property type="entry name" value="Acyl-CoA N-acyltransferases (Nat)"/>
    <property type="match status" value="1"/>
</dbReference>
<dbReference type="Gene3D" id="3.40.630.30">
    <property type="match status" value="1"/>
</dbReference>
<evidence type="ECO:0000259" key="1">
    <source>
        <dbReference type="Pfam" id="PF13480"/>
    </source>
</evidence>
<dbReference type="PROSITE" id="PS51191">
    <property type="entry name" value="FEMABX"/>
    <property type="match status" value="1"/>
</dbReference>
<dbReference type="AlphaFoldDB" id="A0A3E0WGU8"/>
<feature type="domain" description="BioF2-like acetyltransferase" evidence="1">
    <location>
        <begin position="142"/>
        <end position="285"/>
    </location>
</feature>
<dbReference type="InterPro" id="IPR016181">
    <property type="entry name" value="Acyl_CoA_acyltransferase"/>
</dbReference>
<accession>A0A3E0WGU8</accession>
<protein>
    <recommendedName>
        <fullName evidence="1">BioF2-like acetyltransferase domain-containing protein</fullName>
    </recommendedName>
</protein>
<dbReference type="GO" id="GO:0016755">
    <property type="term" value="F:aminoacyltransferase activity"/>
    <property type="evidence" value="ECO:0007669"/>
    <property type="project" value="InterPro"/>
</dbReference>
<proteinExistence type="predicted"/>
<evidence type="ECO:0000313" key="3">
    <source>
        <dbReference type="Proteomes" id="UP000256763"/>
    </source>
</evidence>
<evidence type="ECO:0000313" key="2">
    <source>
        <dbReference type="EMBL" id="RFA32114.1"/>
    </source>
</evidence>
<dbReference type="OrthoDB" id="9773932at2"/>
<dbReference type="InterPro" id="IPR038740">
    <property type="entry name" value="BioF2-like_GNAT_dom"/>
</dbReference>
<dbReference type="Proteomes" id="UP000256763">
    <property type="component" value="Unassembled WGS sequence"/>
</dbReference>
<dbReference type="GO" id="GO:0044038">
    <property type="term" value="P:cell wall macromolecule biosynthetic process"/>
    <property type="evidence" value="ECO:0007669"/>
    <property type="project" value="InterPro"/>
</dbReference>
<dbReference type="Pfam" id="PF13480">
    <property type="entry name" value="Acetyltransf_6"/>
    <property type="match status" value="1"/>
</dbReference>
<dbReference type="InterPro" id="IPR003447">
    <property type="entry name" value="FEMABX"/>
</dbReference>
<organism evidence="2 3">
    <name type="scientific">Alkalilimnicola ehrlichii</name>
    <dbReference type="NCBI Taxonomy" id="351052"/>
    <lineage>
        <taxon>Bacteria</taxon>
        <taxon>Pseudomonadati</taxon>
        <taxon>Pseudomonadota</taxon>
        <taxon>Gammaproteobacteria</taxon>
        <taxon>Chromatiales</taxon>
        <taxon>Ectothiorhodospiraceae</taxon>
        <taxon>Alkalilimnicola</taxon>
    </lineage>
</organism>
<reference evidence="3" key="1">
    <citation type="submission" date="2017-05" db="EMBL/GenBank/DDBJ databases">
        <authorList>
            <person name="Sharma S."/>
            <person name="Sidhu C."/>
            <person name="Pinnaka A.K."/>
        </authorList>
    </citation>
    <scope>NUCLEOTIDE SEQUENCE [LARGE SCALE GENOMIC DNA]</scope>
    <source>
        <strain evidence="3">AK93</strain>
    </source>
</reference>
<gene>
    <name evidence="2" type="ORF">CAL65_20480</name>
</gene>
<keyword evidence="3" id="KW-1185">Reference proteome</keyword>
<comment type="caution">
    <text evidence="2">The sequence shown here is derived from an EMBL/GenBank/DDBJ whole genome shotgun (WGS) entry which is preliminary data.</text>
</comment>
<sequence length="314" mass="36485">MEFRWHDIDADPLAWDRLVSETRQSLFHLSRLLRVHAFGRTRRRGVILSYRGYPMAVVGGLVRRETNGDAFESLCFPSLMRGRDDLLEALIGWLRDQGISKVRFGSFSGGVEGYPLDCSSFAVSERLEFPWEISEGTEALRRKLRSNHKRKLNKLDRRKLTLKAVDRRQAWLLTCARAQWAQRKGQRLQVREFLHMYRYHRLLHKHLTTAGIGNLYGLYDEQERLLSLAYMLEYSDLSFYMIGASSPEGYRINASMKLFWDMARFYSEQGFRYLHLGGVPSAALAEQHDEHGVYRFKQGFGVTPAVRLTLSTHS</sequence>
<name>A0A3E0WGU8_9GAMM</name>
<dbReference type="RefSeq" id="WP_116303923.1">
    <property type="nucleotide sequence ID" value="NZ_NFZV01000033.1"/>
</dbReference>